<organism evidence="2 3">
    <name type="scientific">Taxus chinensis</name>
    <name type="common">Chinese yew</name>
    <name type="synonym">Taxus wallichiana var. chinensis</name>
    <dbReference type="NCBI Taxonomy" id="29808"/>
    <lineage>
        <taxon>Eukaryota</taxon>
        <taxon>Viridiplantae</taxon>
        <taxon>Streptophyta</taxon>
        <taxon>Embryophyta</taxon>
        <taxon>Tracheophyta</taxon>
        <taxon>Spermatophyta</taxon>
        <taxon>Pinopsida</taxon>
        <taxon>Pinidae</taxon>
        <taxon>Conifers II</taxon>
        <taxon>Cupressales</taxon>
        <taxon>Taxaceae</taxon>
        <taxon>Taxus</taxon>
    </lineage>
</organism>
<dbReference type="AlphaFoldDB" id="A0AA38GE45"/>
<protein>
    <recommendedName>
        <fullName evidence="1">O-methyltransferase dimerisation domain-containing protein</fullName>
    </recommendedName>
</protein>
<dbReference type="Proteomes" id="UP000824469">
    <property type="component" value="Unassembled WGS sequence"/>
</dbReference>
<dbReference type="EMBL" id="JAHRHJ020000004">
    <property type="protein sequence ID" value="KAH9320108.1"/>
    <property type="molecule type" value="Genomic_DNA"/>
</dbReference>
<evidence type="ECO:0000259" key="1">
    <source>
        <dbReference type="Pfam" id="PF08100"/>
    </source>
</evidence>
<dbReference type="InterPro" id="IPR012967">
    <property type="entry name" value="COMT_dimerisation"/>
</dbReference>
<proteinExistence type="predicted"/>
<dbReference type="SUPFAM" id="SSF46785">
    <property type="entry name" value="Winged helix' DNA-binding domain"/>
    <property type="match status" value="1"/>
</dbReference>
<dbReference type="Gene3D" id="1.10.10.10">
    <property type="entry name" value="Winged helix-like DNA-binding domain superfamily/Winged helix DNA-binding domain"/>
    <property type="match status" value="1"/>
</dbReference>
<evidence type="ECO:0000313" key="2">
    <source>
        <dbReference type="EMBL" id="KAH9320108.1"/>
    </source>
</evidence>
<gene>
    <name evidence="2" type="ORF">KI387_021877</name>
</gene>
<keyword evidence="3" id="KW-1185">Reference proteome</keyword>
<dbReference type="PANTHER" id="PTHR11746">
    <property type="entry name" value="O-METHYLTRANSFERASE"/>
    <property type="match status" value="1"/>
</dbReference>
<reference evidence="2 3" key="1">
    <citation type="journal article" date="2021" name="Nat. Plants">
        <title>The Taxus genome provides insights into paclitaxel biosynthesis.</title>
        <authorList>
            <person name="Xiong X."/>
            <person name="Gou J."/>
            <person name="Liao Q."/>
            <person name="Li Y."/>
            <person name="Zhou Q."/>
            <person name="Bi G."/>
            <person name="Li C."/>
            <person name="Du R."/>
            <person name="Wang X."/>
            <person name="Sun T."/>
            <person name="Guo L."/>
            <person name="Liang H."/>
            <person name="Lu P."/>
            <person name="Wu Y."/>
            <person name="Zhang Z."/>
            <person name="Ro D.K."/>
            <person name="Shang Y."/>
            <person name="Huang S."/>
            <person name="Yan J."/>
        </authorList>
    </citation>
    <scope>NUCLEOTIDE SEQUENCE [LARGE SCALE GENOMIC DNA]</scope>
    <source>
        <strain evidence="2">Ta-2019</strain>
    </source>
</reference>
<name>A0AA38GE45_TAXCH</name>
<dbReference type="InterPro" id="IPR036390">
    <property type="entry name" value="WH_DNA-bd_sf"/>
</dbReference>
<accession>A0AA38GE45</accession>
<feature type="domain" description="O-methyltransferase dimerisation" evidence="1">
    <location>
        <begin position="36"/>
        <end position="128"/>
    </location>
</feature>
<dbReference type="InterPro" id="IPR036388">
    <property type="entry name" value="WH-like_DNA-bd_sf"/>
</dbReference>
<sequence>KLVTQNIHISTMASISFPVDASSENPEMEAHVHLYEMILTAAKPMALKAAVLLNIPQIIATHGKENPLTVEDIASYIPASTSNKVPHKEYLFRIMRFLASCGVFTEEMDDNNRQFKYGLNSVSKLLVKEETKESCVPFLLLAAEKVYLDAYHHIQDAVVEGCYPFNKVYGISP</sequence>
<comment type="caution">
    <text evidence="2">The sequence shown here is derived from an EMBL/GenBank/DDBJ whole genome shotgun (WGS) entry which is preliminary data.</text>
</comment>
<dbReference type="Pfam" id="PF08100">
    <property type="entry name" value="Dimerisation"/>
    <property type="match status" value="1"/>
</dbReference>
<dbReference type="GO" id="GO:0046983">
    <property type="term" value="F:protein dimerization activity"/>
    <property type="evidence" value="ECO:0007669"/>
    <property type="project" value="InterPro"/>
</dbReference>
<evidence type="ECO:0000313" key="3">
    <source>
        <dbReference type="Proteomes" id="UP000824469"/>
    </source>
</evidence>
<dbReference type="InterPro" id="IPR016461">
    <property type="entry name" value="COMT-like"/>
</dbReference>
<dbReference type="OMA" id="NIHISTM"/>
<dbReference type="PROSITE" id="PS51683">
    <property type="entry name" value="SAM_OMT_II"/>
    <property type="match status" value="1"/>
</dbReference>
<feature type="non-terminal residue" evidence="2">
    <location>
        <position position="1"/>
    </location>
</feature>
<dbReference type="GO" id="GO:0008168">
    <property type="term" value="F:methyltransferase activity"/>
    <property type="evidence" value="ECO:0007669"/>
    <property type="project" value="InterPro"/>
</dbReference>